<comment type="caution">
    <text evidence="1">The sequence shown here is derived from an EMBL/GenBank/DDBJ whole genome shotgun (WGS) entry which is preliminary data.</text>
</comment>
<reference evidence="1 2" key="1">
    <citation type="submission" date="2019-03" db="EMBL/GenBank/DDBJ databases">
        <title>The genome sequence of a newly discovered highly antifungal drug resistant Aspergillus species, Aspergillus tanneri NIH 1004.</title>
        <authorList>
            <person name="Mounaud S."/>
            <person name="Singh I."/>
            <person name="Joardar V."/>
            <person name="Pakala S."/>
            <person name="Pakala S."/>
            <person name="Venepally P."/>
            <person name="Hoover J."/>
            <person name="Nierman W."/>
            <person name="Chung J."/>
            <person name="Losada L."/>
        </authorList>
    </citation>
    <scope>NUCLEOTIDE SEQUENCE [LARGE SCALE GENOMIC DNA]</scope>
    <source>
        <strain evidence="1 2">NIH1004</strain>
    </source>
</reference>
<protein>
    <submittedName>
        <fullName evidence="1">Uncharacterized protein</fullName>
    </submittedName>
</protein>
<dbReference type="Proteomes" id="UP000308092">
    <property type="component" value="Unassembled WGS sequence"/>
</dbReference>
<accession>A0A4S3IYD6</accession>
<organism evidence="1 2">
    <name type="scientific">Aspergillus tanneri</name>
    <dbReference type="NCBI Taxonomy" id="1220188"/>
    <lineage>
        <taxon>Eukaryota</taxon>
        <taxon>Fungi</taxon>
        <taxon>Dikarya</taxon>
        <taxon>Ascomycota</taxon>
        <taxon>Pezizomycotina</taxon>
        <taxon>Eurotiomycetes</taxon>
        <taxon>Eurotiomycetidae</taxon>
        <taxon>Eurotiales</taxon>
        <taxon>Aspergillaceae</taxon>
        <taxon>Aspergillus</taxon>
        <taxon>Aspergillus subgen. Circumdati</taxon>
    </lineage>
</organism>
<gene>
    <name evidence="1" type="ORF">EYZ11_013360</name>
</gene>
<dbReference type="VEuPathDB" id="FungiDB:EYZ11_013360"/>
<keyword evidence="2" id="KW-1185">Reference proteome</keyword>
<evidence type="ECO:0000313" key="1">
    <source>
        <dbReference type="EMBL" id="THC87192.1"/>
    </source>
</evidence>
<proteinExistence type="predicted"/>
<name>A0A4S3IYD6_9EURO</name>
<dbReference type="EMBL" id="SOSA01001398">
    <property type="protein sequence ID" value="THC87192.1"/>
    <property type="molecule type" value="Genomic_DNA"/>
</dbReference>
<evidence type="ECO:0000313" key="2">
    <source>
        <dbReference type="Proteomes" id="UP000308092"/>
    </source>
</evidence>
<sequence>MPKFKPPLLFRNGKNVVVTNEEVAQKSVTGA</sequence>
<dbReference type="AlphaFoldDB" id="A0A4S3IYD6"/>